<dbReference type="RefSeq" id="WP_214623958.1">
    <property type="nucleotide sequence ID" value="NZ_JAHGAW010000007.1"/>
</dbReference>
<gene>
    <name evidence="1" type="ORF">KK488_12350</name>
</gene>
<comment type="caution">
    <text evidence="1">The sequence shown here is derived from an EMBL/GenBank/DDBJ whole genome shotgun (WGS) entry which is preliminary data.</text>
</comment>
<protein>
    <submittedName>
        <fullName evidence="1">DUF952 domain-containing protein</fullName>
    </submittedName>
</protein>
<dbReference type="AlphaFoldDB" id="A0A9X1DCX6"/>
<accession>A0A9X1DCX6</accession>
<sequence length="116" mass="12739">MTDLFAFKLLRPEEWTAWRESGVFTGSPVDVADGYIHLSAREQVRETAAKWFADADPAILVMVDLPTLGDTVKWEPSRGGALFPHVYGTISRDAVAGHSKLRLGPDGKHVFPAGFD</sequence>
<dbReference type="Proteomes" id="UP001138757">
    <property type="component" value="Unassembled WGS sequence"/>
</dbReference>
<reference evidence="1" key="1">
    <citation type="submission" date="2021-05" db="EMBL/GenBank/DDBJ databases">
        <title>Genome of Sphingobium sp. strain.</title>
        <authorList>
            <person name="Fan R."/>
        </authorList>
    </citation>
    <scope>NUCLEOTIDE SEQUENCE</scope>
    <source>
        <strain evidence="1">H33</strain>
    </source>
</reference>
<organism evidence="1 2">
    <name type="scientific">Sphingobium nicotianae</name>
    <dbReference type="NCBI Taxonomy" id="2782607"/>
    <lineage>
        <taxon>Bacteria</taxon>
        <taxon>Pseudomonadati</taxon>
        <taxon>Pseudomonadota</taxon>
        <taxon>Alphaproteobacteria</taxon>
        <taxon>Sphingomonadales</taxon>
        <taxon>Sphingomonadaceae</taxon>
        <taxon>Sphingobium</taxon>
    </lineage>
</organism>
<evidence type="ECO:0000313" key="2">
    <source>
        <dbReference type="Proteomes" id="UP001138757"/>
    </source>
</evidence>
<dbReference type="PANTHER" id="PTHR34129">
    <property type="entry name" value="BLR1139 PROTEIN"/>
    <property type="match status" value="1"/>
</dbReference>
<dbReference type="Gene3D" id="3.20.170.20">
    <property type="entry name" value="Protein of unknown function DUF952"/>
    <property type="match status" value="1"/>
</dbReference>
<dbReference type="PANTHER" id="PTHR34129:SF1">
    <property type="entry name" value="DUF952 DOMAIN-CONTAINING PROTEIN"/>
    <property type="match status" value="1"/>
</dbReference>
<keyword evidence="2" id="KW-1185">Reference proteome</keyword>
<dbReference type="InterPro" id="IPR009297">
    <property type="entry name" value="DUF952"/>
</dbReference>
<dbReference type="EMBL" id="JAHGAW010000007">
    <property type="protein sequence ID" value="MBT2187736.1"/>
    <property type="molecule type" value="Genomic_DNA"/>
</dbReference>
<dbReference type="Pfam" id="PF06108">
    <property type="entry name" value="DUF952"/>
    <property type="match status" value="1"/>
</dbReference>
<dbReference type="SUPFAM" id="SSF56399">
    <property type="entry name" value="ADP-ribosylation"/>
    <property type="match status" value="1"/>
</dbReference>
<proteinExistence type="predicted"/>
<name>A0A9X1DCX6_9SPHN</name>
<evidence type="ECO:0000313" key="1">
    <source>
        <dbReference type="EMBL" id="MBT2187736.1"/>
    </source>
</evidence>